<evidence type="ECO:0000313" key="2">
    <source>
        <dbReference type="Proteomes" id="UP001652663"/>
    </source>
</evidence>
<name>A0ABM4QM33_BOSIN</name>
<feature type="region of interest" description="Disordered" evidence="1">
    <location>
        <begin position="226"/>
        <end position="245"/>
    </location>
</feature>
<gene>
    <name evidence="3" type="primary">LOC139176394</name>
</gene>
<accession>A0ABM4QM33</accession>
<feature type="region of interest" description="Disordered" evidence="1">
    <location>
        <begin position="81"/>
        <end position="123"/>
    </location>
</feature>
<dbReference type="RefSeq" id="XP_070624363.1">
    <property type="nucleotide sequence ID" value="XM_070768262.1"/>
</dbReference>
<proteinExistence type="predicted"/>
<feature type="region of interest" description="Disordered" evidence="1">
    <location>
        <begin position="159"/>
        <end position="209"/>
    </location>
</feature>
<sequence>MNQSTPEKHNASSARCLGLRSGVGCAPERALLPQPPHPRNGIAPRGQSPALGGVGRDRGALGPRRRPHRWAPYRVLVPGAEPGLPGDCCPGDAAGGSRSDGRARASGRRRGARGGLRAGPRRGAGPLECSLEFIARNFNLGHSGAQTAEESVRFRVTPACPTPGAEESGLSGIPPPPRVPGEAPKGGPPVRAQGASLHPRAWEKGRRNTPTEVPWNLEEAWYARTRRTSPGKPRGSRRSLRTVPSTPVRAVGEEKGFRIGGSPSVSRHRMSHMRTLACTFTHIHTHSGTVT</sequence>
<feature type="compositionally biased region" description="Basic residues" evidence="1">
    <location>
        <begin position="226"/>
        <end position="240"/>
    </location>
</feature>
<evidence type="ECO:0000313" key="3">
    <source>
        <dbReference type="RefSeq" id="XP_070624363.1"/>
    </source>
</evidence>
<protein>
    <submittedName>
        <fullName evidence="3">Uncharacterized protein isoform X1</fullName>
    </submittedName>
</protein>
<feature type="region of interest" description="Disordered" evidence="1">
    <location>
        <begin position="26"/>
        <end position="67"/>
    </location>
</feature>
<dbReference type="Proteomes" id="UP001652663">
    <property type="component" value="Chromosome 16"/>
</dbReference>
<reference evidence="3" key="1">
    <citation type="submission" date="2025-08" db="UniProtKB">
        <authorList>
            <consortium name="RefSeq"/>
        </authorList>
    </citation>
    <scope>IDENTIFICATION</scope>
    <source>
        <tissue evidence="3">Blood</tissue>
    </source>
</reference>
<organism evidence="2 3">
    <name type="scientific">Bos indicus</name>
    <name type="common">Zebu</name>
    <dbReference type="NCBI Taxonomy" id="9915"/>
    <lineage>
        <taxon>Eukaryota</taxon>
        <taxon>Metazoa</taxon>
        <taxon>Chordata</taxon>
        <taxon>Craniata</taxon>
        <taxon>Vertebrata</taxon>
        <taxon>Euteleostomi</taxon>
        <taxon>Mammalia</taxon>
        <taxon>Eutheria</taxon>
        <taxon>Laurasiatheria</taxon>
        <taxon>Artiodactyla</taxon>
        <taxon>Ruminantia</taxon>
        <taxon>Pecora</taxon>
        <taxon>Bovidae</taxon>
        <taxon>Bovinae</taxon>
        <taxon>Bos</taxon>
    </lineage>
</organism>
<evidence type="ECO:0000256" key="1">
    <source>
        <dbReference type="SAM" id="MobiDB-lite"/>
    </source>
</evidence>
<dbReference type="GeneID" id="139176394"/>
<keyword evidence="2" id="KW-1185">Reference proteome</keyword>